<dbReference type="Gene3D" id="3.40.710.10">
    <property type="entry name" value="DD-peptidase/beta-lactamase superfamily"/>
    <property type="match status" value="1"/>
</dbReference>
<name>A0A9X2GEU9_9ACTN</name>
<feature type="chain" id="PRO_5040965260" evidence="1">
    <location>
        <begin position="41"/>
        <end position="415"/>
    </location>
</feature>
<dbReference type="InterPro" id="IPR012338">
    <property type="entry name" value="Beta-lactam/transpept-like"/>
</dbReference>
<dbReference type="InterPro" id="IPR050789">
    <property type="entry name" value="Diverse_Enzym_Activities"/>
</dbReference>
<dbReference type="PROSITE" id="PS51318">
    <property type="entry name" value="TAT"/>
    <property type="match status" value="1"/>
</dbReference>
<accession>A0A9X2GEU9</accession>
<evidence type="ECO:0000259" key="2">
    <source>
        <dbReference type="Pfam" id="PF00144"/>
    </source>
</evidence>
<dbReference type="PANTHER" id="PTHR43283">
    <property type="entry name" value="BETA-LACTAMASE-RELATED"/>
    <property type="match status" value="1"/>
</dbReference>
<keyword evidence="1" id="KW-0732">Signal</keyword>
<reference evidence="3" key="1">
    <citation type="submission" date="2022-06" db="EMBL/GenBank/DDBJ databases">
        <title>Sequencing the genomes of 1000 actinobacteria strains.</title>
        <authorList>
            <person name="Klenk H.-P."/>
        </authorList>
    </citation>
    <scope>NUCLEOTIDE SEQUENCE</scope>
    <source>
        <strain evidence="3">DSM 46694</strain>
    </source>
</reference>
<dbReference type="InterPro" id="IPR006311">
    <property type="entry name" value="TAT_signal"/>
</dbReference>
<dbReference type="AlphaFoldDB" id="A0A9X2GEU9"/>
<evidence type="ECO:0000313" key="3">
    <source>
        <dbReference type="EMBL" id="MCP2357407.1"/>
    </source>
</evidence>
<dbReference type="RefSeq" id="WP_253744535.1">
    <property type="nucleotide sequence ID" value="NZ_BAABKA010000015.1"/>
</dbReference>
<dbReference type="SUPFAM" id="SSF56601">
    <property type="entry name" value="beta-lactamase/transpeptidase-like"/>
    <property type="match status" value="1"/>
</dbReference>
<dbReference type="EMBL" id="JAMZEB010000002">
    <property type="protein sequence ID" value="MCP2357407.1"/>
    <property type="molecule type" value="Genomic_DNA"/>
</dbReference>
<feature type="signal peptide" evidence="1">
    <location>
        <begin position="1"/>
        <end position="40"/>
    </location>
</feature>
<sequence>MASPRSSAHPQPSRRFALGLLGAASLAAGGALTVPGAAQAAAGAAGPGRVPAGLRPGGTYDQYVKQLAGQGKFSGTVLIAHRGKTVLTRSYGWADKEGGVRNEADTIYCLASGSKPFTALAIIQLAQAGKLRFTDTVGTLLKGYPQETAGHVTIHHLLTHSSGLQNLVGVEEGQLHNSVEEATAFWNEQRRKPKPQFTPGSQYSYSSLGMQILGEIVTTVSGQPFHEYVKEHIFDPAGMTDSAYYTRNDWTTNKQIAHPFLYQEDGSRIDGIRHLDAVSQWPGSPPNANGGRAFIGNGGGHGFSTAPDLVKFALALDGEKLAKRPYIDLFITPKFPTQPAGSTSPAGLHGFMGYGIIAGISRDERTLGHGGGIAGGNTNWTIYRDRDLMGIFLSNYELDTQAIIDQERKAVFGTA</sequence>
<feature type="domain" description="Beta-lactamase-related" evidence="2">
    <location>
        <begin position="61"/>
        <end position="398"/>
    </location>
</feature>
<dbReference type="PANTHER" id="PTHR43283:SF3">
    <property type="entry name" value="BETA-LACTAMASE FAMILY PROTEIN (AFU_ORTHOLOGUE AFUA_5G07500)"/>
    <property type="match status" value="1"/>
</dbReference>
<protein>
    <submittedName>
        <fullName evidence="3">CubicO group peptidase (Beta-lactamase class C family)</fullName>
    </submittedName>
</protein>
<proteinExistence type="predicted"/>
<gene>
    <name evidence="3" type="ORF">HD597_004427</name>
</gene>
<dbReference type="InterPro" id="IPR001466">
    <property type="entry name" value="Beta-lactam-related"/>
</dbReference>
<keyword evidence="4" id="KW-1185">Reference proteome</keyword>
<evidence type="ECO:0000313" key="4">
    <source>
        <dbReference type="Proteomes" id="UP001139648"/>
    </source>
</evidence>
<dbReference type="Proteomes" id="UP001139648">
    <property type="component" value="Unassembled WGS sequence"/>
</dbReference>
<evidence type="ECO:0000256" key="1">
    <source>
        <dbReference type="SAM" id="SignalP"/>
    </source>
</evidence>
<dbReference type="Pfam" id="PF00144">
    <property type="entry name" value="Beta-lactamase"/>
    <property type="match status" value="1"/>
</dbReference>
<comment type="caution">
    <text evidence="3">The sequence shown here is derived from an EMBL/GenBank/DDBJ whole genome shotgun (WGS) entry which is preliminary data.</text>
</comment>
<organism evidence="3 4">
    <name type="scientific">Nonomuraea thailandensis</name>
    <dbReference type="NCBI Taxonomy" id="1188745"/>
    <lineage>
        <taxon>Bacteria</taxon>
        <taxon>Bacillati</taxon>
        <taxon>Actinomycetota</taxon>
        <taxon>Actinomycetes</taxon>
        <taxon>Streptosporangiales</taxon>
        <taxon>Streptosporangiaceae</taxon>
        <taxon>Nonomuraea</taxon>
    </lineage>
</organism>